<evidence type="ECO:0000256" key="1">
    <source>
        <dbReference type="SAM" id="MobiDB-lite"/>
    </source>
</evidence>
<dbReference type="AlphaFoldDB" id="A0AAV4IBF3"/>
<accession>A0AAV4IBF3</accession>
<gene>
    <name evidence="2" type="ORF">ElyMa_002985500</name>
</gene>
<organism evidence="2 3">
    <name type="scientific">Elysia marginata</name>
    <dbReference type="NCBI Taxonomy" id="1093978"/>
    <lineage>
        <taxon>Eukaryota</taxon>
        <taxon>Metazoa</taxon>
        <taxon>Spiralia</taxon>
        <taxon>Lophotrochozoa</taxon>
        <taxon>Mollusca</taxon>
        <taxon>Gastropoda</taxon>
        <taxon>Heterobranchia</taxon>
        <taxon>Euthyneura</taxon>
        <taxon>Panpulmonata</taxon>
        <taxon>Sacoglossa</taxon>
        <taxon>Placobranchoidea</taxon>
        <taxon>Plakobranchidae</taxon>
        <taxon>Elysia</taxon>
    </lineage>
</organism>
<reference evidence="2 3" key="1">
    <citation type="journal article" date="2021" name="Elife">
        <title>Chloroplast acquisition without the gene transfer in kleptoplastic sea slugs, Plakobranchus ocellatus.</title>
        <authorList>
            <person name="Maeda T."/>
            <person name="Takahashi S."/>
            <person name="Yoshida T."/>
            <person name="Shimamura S."/>
            <person name="Takaki Y."/>
            <person name="Nagai Y."/>
            <person name="Toyoda A."/>
            <person name="Suzuki Y."/>
            <person name="Arimoto A."/>
            <person name="Ishii H."/>
            <person name="Satoh N."/>
            <person name="Nishiyama T."/>
            <person name="Hasebe M."/>
            <person name="Maruyama T."/>
            <person name="Minagawa J."/>
            <person name="Obokata J."/>
            <person name="Shigenobu S."/>
        </authorList>
    </citation>
    <scope>NUCLEOTIDE SEQUENCE [LARGE SCALE GENOMIC DNA]</scope>
</reference>
<sequence length="87" mass="9838">MRSCLDSDLEREVTIQSSVNLIGLAQRLSHSTGGAHQCISKKSSNLDDRITVSVTVNQFQYHRQSEPTHTQTRHRSTGCGRLRRFDP</sequence>
<comment type="caution">
    <text evidence="2">The sequence shown here is derived from an EMBL/GenBank/DDBJ whole genome shotgun (WGS) entry which is preliminary data.</text>
</comment>
<protein>
    <submittedName>
        <fullName evidence="2">Uncharacterized protein</fullName>
    </submittedName>
</protein>
<evidence type="ECO:0000313" key="3">
    <source>
        <dbReference type="Proteomes" id="UP000762676"/>
    </source>
</evidence>
<evidence type="ECO:0000313" key="2">
    <source>
        <dbReference type="EMBL" id="GFS07295.1"/>
    </source>
</evidence>
<dbReference type="Proteomes" id="UP000762676">
    <property type="component" value="Unassembled WGS sequence"/>
</dbReference>
<feature type="region of interest" description="Disordered" evidence="1">
    <location>
        <begin position="63"/>
        <end position="87"/>
    </location>
</feature>
<name>A0AAV4IBF3_9GAST</name>
<keyword evidence="3" id="KW-1185">Reference proteome</keyword>
<proteinExistence type="predicted"/>
<dbReference type="EMBL" id="BMAT01006160">
    <property type="protein sequence ID" value="GFS07295.1"/>
    <property type="molecule type" value="Genomic_DNA"/>
</dbReference>